<evidence type="ECO:0000313" key="1">
    <source>
        <dbReference type="EMBL" id="MBH0114856.1"/>
    </source>
</evidence>
<dbReference type="Pfam" id="PF09939">
    <property type="entry name" value="DUF2171"/>
    <property type="match status" value="1"/>
</dbReference>
<comment type="caution">
    <text evidence="1">The sequence shown here is derived from an EMBL/GenBank/DDBJ whole genome shotgun (WGS) entry which is preliminary data.</text>
</comment>
<accession>A0A931HF43</accession>
<dbReference type="RefSeq" id="WP_197166786.1">
    <property type="nucleotide sequence ID" value="NZ_JADZGI010000004.1"/>
</dbReference>
<name>A0A931HF43_9SPHN</name>
<reference evidence="1" key="1">
    <citation type="submission" date="2020-11" db="EMBL/GenBank/DDBJ databases">
        <title>Novosphingobium aureum sp. nov., a marine bacterium isolated from sediment of a salt flat.</title>
        <authorList>
            <person name="Yoo Y."/>
            <person name="Kim J.-J."/>
        </authorList>
    </citation>
    <scope>NUCLEOTIDE SEQUENCE</scope>
    <source>
        <strain evidence="1">YJ-S2-02</strain>
    </source>
</reference>
<evidence type="ECO:0000313" key="2">
    <source>
        <dbReference type="Proteomes" id="UP000617634"/>
    </source>
</evidence>
<dbReference type="EMBL" id="JADZGI010000004">
    <property type="protein sequence ID" value="MBH0114856.1"/>
    <property type="molecule type" value="Genomic_DNA"/>
</dbReference>
<dbReference type="InterPro" id="IPR018684">
    <property type="entry name" value="DUF2171"/>
</dbReference>
<organism evidence="1 2">
    <name type="scientific">Novosphingobium aureum</name>
    <dbReference type="NCBI Taxonomy" id="2792964"/>
    <lineage>
        <taxon>Bacteria</taxon>
        <taxon>Pseudomonadati</taxon>
        <taxon>Pseudomonadota</taxon>
        <taxon>Alphaproteobacteria</taxon>
        <taxon>Sphingomonadales</taxon>
        <taxon>Sphingomonadaceae</taxon>
        <taxon>Novosphingobium</taxon>
    </lineage>
</organism>
<dbReference type="AlphaFoldDB" id="A0A931HF43"/>
<keyword evidence="2" id="KW-1185">Reference proteome</keyword>
<sequence length="87" mass="9042">MNQTSAATDPNTRDWMTVVGTIRKGMPVIDAEGKCIGHVACVENEEIMFDDGDGHDFVAISQVDGVGETGVLLSGRGDATFGMPAAG</sequence>
<proteinExistence type="predicted"/>
<dbReference type="Proteomes" id="UP000617634">
    <property type="component" value="Unassembled WGS sequence"/>
</dbReference>
<protein>
    <submittedName>
        <fullName evidence="1">DUF2171 domain-containing protein</fullName>
    </submittedName>
</protein>
<gene>
    <name evidence="1" type="ORF">I5E68_18055</name>
</gene>